<dbReference type="Proteomes" id="UP000005090">
    <property type="component" value="Chromosome"/>
</dbReference>
<name>H8GHM0_METAL</name>
<evidence type="ECO:0008006" key="3">
    <source>
        <dbReference type="Google" id="ProtNLM"/>
    </source>
</evidence>
<dbReference type="AlphaFoldDB" id="H8GHM0"/>
<evidence type="ECO:0000313" key="1">
    <source>
        <dbReference type="EMBL" id="EIC31338.1"/>
    </source>
</evidence>
<evidence type="ECO:0000313" key="2">
    <source>
        <dbReference type="Proteomes" id="UP000005090"/>
    </source>
</evidence>
<organism evidence="1 2">
    <name type="scientific">Methylomicrobium album BG8</name>
    <dbReference type="NCBI Taxonomy" id="686340"/>
    <lineage>
        <taxon>Bacteria</taxon>
        <taxon>Pseudomonadati</taxon>
        <taxon>Pseudomonadota</taxon>
        <taxon>Gammaproteobacteria</taxon>
        <taxon>Methylococcales</taxon>
        <taxon>Methylococcaceae</taxon>
        <taxon>Methylomicrobium</taxon>
    </lineage>
</organism>
<dbReference type="HOGENOM" id="CLU_965790_0_0_6"/>
<dbReference type="RefSeq" id="WP_005374635.1">
    <property type="nucleotide sequence ID" value="NZ_CM001475.1"/>
</dbReference>
<sequence length="288" mass="33721">MKKYPLKSEDHHWWPKCVSKHWKDDQGFVHRLSADGIDDIYKKHEKLGYITDAHSIKFADKPTDWDECFESSFDSVDNNKGFRYIIAWLKSLESSIDSPKEEQDNLDKLLECVLSLIVRSPRFRNQIKLNIDITGTSLRKNLISLNQRDTFHKFKTALLDHGKFCIAFSRDYEFIFGDGFYNNFTSSIGAPIEPRAIVPILPNICVFYSHPSYCKRNPRLITIELEQTEVDFINQTTMIYSQNYVFYRSQKPIITESFSCKKFLKYDPNGDPVIDAFSKIFHSPRRSD</sequence>
<accession>H8GHM0</accession>
<dbReference type="eggNOG" id="ENOG5033G7S">
    <property type="taxonomic scope" value="Bacteria"/>
</dbReference>
<dbReference type="EMBL" id="CM001475">
    <property type="protein sequence ID" value="EIC31338.1"/>
    <property type="molecule type" value="Genomic_DNA"/>
</dbReference>
<keyword evidence="2" id="KW-1185">Reference proteome</keyword>
<dbReference type="STRING" id="686340.Metal_3691"/>
<reference evidence="1 2" key="1">
    <citation type="journal article" date="2013" name="Genome Announc.">
        <title>Genome Sequence of the Obligate Gammaproteobacterial Methanotroph Methylomicrobium album Strain BG8.</title>
        <authorList>
            <person name="Kits K.D."/>
            <person name="Kalyuzhnaya M.G."/>
            <person name="Klotz M.G."/>
            <person name="Jetten M.S."/>
            <person name="Op den Camp H.J."/>
            <person name="Vuilleumier S."/>
            <person name="Bringel F."/>
            <person name="Dispirito A.A."/>
            <person name="Murrell J.C."/>
            <person name="Bruce D."/>
            <person name="Cheng J.F."/>
            <person name="Copeland A."/>
            <person name="Goodwin L."/>
            <person name="Hauser L."/>
            <person name="Lajus A."/>
            <person name="Land M.L."/>
            <person name="Lapidus A."/>
            <person name="Lucas S."/>
            <person name="Medigue C."/>
            <person name="Pitluck S."/>
            <person name="Woyke T."/>
            <person name="Zeytun A."/>
            <person name="Stein L.Y."/>
        </authorList>
    </citation>
    <scope>NUCLEOTIDE SEQUENCE [LARGE SCALE GENOMIC DNA]</scope>
    <source>
        <strain evidence="1 2">BG8</strain>
    </source>
</reference>
<gene>
    <name evidence="1" type="ORF">Metal_3691</name>
</gene>
<protein>
    <recommendedName>
        <fullName evidence="3">DUF4238 domain-containing protein</fullName>
    </recommendedName>
</protein>
<proteinExistence type="predicted"/>